<evidence type="ECO:0000313" key="3">
    <source>
        <dbReference type="Proteomes" id="UP000326169"/>
    </source>
</evidence>
<organism evidence="2 3">
    <name type="scientific">Limnospira platensis NIES-46</name>
    <dbReference type="NCBI Taxonomy" id="1236695"/>
    <lineage>
        <taxon>Bacteria</taxon>
        <taxon>Bacillati</taxon>
        <taxon>Cyanobacteriota</taxon>
        <taxon>Cyanophyceae</taxon>
        <taxon>Oscillatoriophycideae</taxon>
        <taxon>Oscillatoriales</taxon>
        <taxon>Sirenicapillariaceae</taxon>
        <taxon>Limnospira</taxon>
    </lineage>
</organism>
<evidence type="ECO:0000256" key="1">
    <source>
        <dbReference type="SAM" id="Phobius"/>
    </source>
</evidence>
<keyword evidence="3" id="KW-1185">Reference proteome</keyword>
<feature type="transmembrane region" description="Helical" evidence="1">
    <location>
        <begin position="12"/>
        <end position="34"/>
    </location>
</feature>
<comment type="caution">
    <text evidence="2">The sequence shown here is derived from an EMBL/GenBank/DDBJ whole genome shotgun (WGS) entry which is preliminary data.</text>
</comment>
<name>A0A5M3TAL1_LIMPL</name>
<evidence type="ECO:0000313" key="2">
    <source>
        <dbReference type="EMBL" id="GCE94459.1"/>
    </source>
</evidence>
<gene>
    <name evidence="2" type="ORF">NIES46_25140</name>
</gene>
<sequence length="40" mass="4702">MYLLLTRVEIMLKALIILGLKQFLMRVLISLNLLKKIKCN</sequence>
<keyword evidence="1" id="KW-0472">Membrane</keyword>
<keyword evidence="1" id="KW-0812">Transmembrane</keyword>
<keyword evidence="1" id="KW-1133">Transmembrane helix</keyword>
<accession>A0A5M3TAL1</accession>
<dbReference type="EMBL" id="BIMW01000100">
    <property type="protein sequence ID" value="GCE94459.1"/>
    <property type="molecule type" value="Genomic_DNA"/>
</dbReference>
<dbReference type="Proteomes" id="UP000326169">
    <property type="component" value="Unassembled WGS sequence"/>
</dbReference>
<proteinExistence type="predicted"/>
<reference evidence="2 3" key="1">
    <citation type="journal article" date="2019" name="J Genomics">
        <title>The Draft Genome of a Hydrogen-producing Cyanobacterium, Arthrospira platensis NIES-46.</title>
        <authorList>
            <person name="Suzuki S."/>
            <person name="Yamaguchi H."/>
            <person name="Kawachi M."/>
        </authorList>
    </citation>
    <scope>NUCLEOTIDE SEQUENCE [LARGE SCALE GENOMIC DNA]</scope>
    <source>
        <strain evidence="2 3">NIES-46</strain>
    </source>
</reference>
<protein>
    <submittedName>
        <fullName evidence="2">Uncharacterized protein</fullName>
    </submittedName>
</protein>